<dbReference type="EMBL" id="CM042047">
    <property type="protein sequence ID" value="KAI3772284.1"/>
    <property type="molecule type" value="Genomic_DNA"/>
</dbReference>
<organism evidence="1 2">
    <name type="scientific">Arctium lappa</name>
    <name type="common">Greater burdock</name>
    <name type="synonym">Lappa major</name>
    <dbReference type="NCBI Taxonomy" id="4217"/>
    <lineage>
        <taxon>Eukaryota</taxon>
        <taxon>Viridiplantae</taxon>
        <taxon>Streptophyta</taxon>
        <taxon>Embryophyta</taxon>
        <taxon>Tracheophyta</taxon>
        <taxon>Spermatophyta</taxon>
        <taxon>Magnoliopsida</taxon>
        <taxon>eudicotyledons</taxon>
        <taxon>Gunneridae</taxon>
        <taxon>Pentapetalae</taxon>
        <taxon>asterids</taxon>
        <taxon>campanulids</taxon>
        <taxon>Asterales</taxon>
        <taxon>Asteraceae</taxon>
        <taxon>Carduoideae</taxon>
        <taxon>Cardueae</taxon>
        <taxon>Arctiinae</taxon>
        <taxon>Arctium</taxon>
    </lineage>
</organism>
<accession>A0ACB9FLR6</accession>
<reference evidence="1 2" key="2">
    <citation type="journal article" date="2022" name="Mol. Ecol. Resour.">
        <title>The genomes of chicory, endive, great burdock and yacon provide insights into Asteraceae paleo-polyploidization history and plant inulin production.</title>
        <authorList>
            <person name="Fan W."/>
            <person name="Wang S."/>
            <person name="Wang H."/>
            <person name="Wang A."/>
            <person name="Jiang F."/>
            <person name="Liu H."/>
            <person name="Zhao H."/>
            <person name="Xu D."/>
            <person name="Zhang Y."/>
        </authorList>
    </citation>
    <scope>NUCLEOTIDE SEQUENCE [LARGE SCALE GENOMIC DNA]</scope>
    <source>
        <strain evidence="2">cv. Niubang</strain>
    </source>
</reference>
<keyword evidence="2" id="KW-1185">Reference proteome</keyword>
<gene>
    <name evidence="1" type="ORF">L6452_03466</name>
</gene>
<evidence type="ECO:0000313" key="2">
    <source>
        <dbReference type="Proteomes" id="UP001055879"/>
    </source>
</evidence>
<protein>
    <submittedName>
        <fullName evidence="1">Uncharacterized protein</fullName>
    </submittedName>
</protein>
<comment type="caution">
    <text evidence="1">The sequence shown here is derived from an EMBL/GenBank/DDBJ whole genome shotgun (WGS) entry which is preliminary data.</text>
</comment>
<proteinExistence type="predicted"/>
<name>A0ACB9FLR6_ARCLA</name>
<reference evidence="2" key="1">
    <citation type="journal article" date="2022" name="Mol. Ecol. Resour.">
        <title>The genomes of chicory, endive, great burdock and yacon provide insights into Asteraceae palaeo-polyploidization history and plant inulin production.</title>
        <authorList>
            <person name="Fan W."/>
            <person name="Wang S."/>
            <person name="Wang H."/>
            <person name="Wang A."/>
            <person name="Jiang F."/>
            <person name="Liu H."/>
            <person name="Zhao H."/>
            <person name="Xu D."/>
            <person name="Zhang Y."/>
        </authorList>
    </citation>
    <scope>NUCLEOTIDE SEQUENCE [LARGE SCALE GENOMIC DNA]</scope>
    <source>
        <strain evidence="2">cv. Niubang</strain>
    </source>
</reference>
<sequence>MGLRIWTKFSTDSWRHGKDEAFDDEAFIGIKKIKLSTPQMIMSLSLCERKGCRNREMDDNEGMEMEMGKAPRIFSISFEKVPEMVPEEFKRSFEKVCRLPEECNRPLRKLPQISSFITINTDASHFSLTNTEEGYICSYDP</sequence>
<dbReference type="Proteomes" id="UP001055879">
    <property type="component" value="Linkage Group LG01"/>
</dbReference>
<evidence type="ECO:0000313" key="1">
    <source>
        <dbReference type="EMBL" id="KAI3772284.1"/>
    </source>
</evidence>